<protein>
    <submittedName>
        <fullName evidence="2">Transcription and mRNA export factor ENY2</fullName>
    </submittedName>
</protein>
<dbReference type="GO" id="GO:0000124">
    <property type="term" value="C:SAGA complex"/>
    <property type="evidence" value="ECO:0007669"/>
    <property type="project" value="InterPro"/>
</dbReference>
<evidence type="ECO:0000313" key="1">
    <source>
        <dbReference type="Proteomes" id="UP000046395"/>
    </source>
</evidence>
<organism evidence="1 2">
    <name type="scientific">Trichuris muris</name>
    <name type="common">Mouse whipworm</name>
    <dbReference type="NCBI Taxonomy" id="70415"/>
    <lineage>
        <taxon>Eukaryota</taxon>
        <taxon>Metazoa</taxon>
        <taxon>Ecdysozoa</taxon>
        <taxon>Nematoda</taxon>
        <taxon>Enoplea</taxon>
        <taxon>Dorylaimia</taxon>
        <taxon>Trichinellida</taxon>
        <taxon>Trichuridae</taxon>
        <taxon>Trichuris</taxon>
    </lineage>
</organism>
<accession>A0A5S6R3M1</accession>
<sequence length="108" mass="12435">MDACTVNANNYAPVLGDKSPPMSSSVKERHDFRETEDYEKMLSLTRKLLHDAGWDQKVERACQDCIKRCGVDKVTLEQLIAEVKPIARQLIPESVKRDLLERLEELFM</sequence>
<dbReference type="Gene3D" id="1.10.246.140">
    <property type="match status" value="1"/>
</dbReference>
<dbReference type="InterPro" id="IPR018783">
    <property type="entry name" value="TF_ENY2"/>
</dbReference>
<dbReference type="GO" id="GO:0006406">
    <property type="term" value="P:mRNA export from nucleus"/>
    <property type="evidence" value="ECO:0007669"/>
    <property type="project" value="InterPro"/>
</dbReference>
<dbReference type="AlphaFoldDB" id="A0A5S6R3M1"/>
<dbReference type="InterPro" id="IPR038212">
    <property type="entry name" value="TF_EnY2_sf"/>
</dbReference>
<dbReference type="WBParaSite" id="TMUE_3000014216.1">
    <property type="protein sequence ID" value="TMUE_3000014216.1"/>
    <property type="gene ID" value="WBGene00302156"/>
</dbReference>
<proteinExistence type="predicted"/>
<dbReference type="GO" id="GO:0003713">
    <property type="term" value="F:transcription coactivator activity"/>
    <property type="evidence" value="ECO:0007669"/>
    <property type="project" value="InterPro"/>
</dbReference>
<keyword evidence="1" id="KW-1185">Reference proteome</keyword>
<dbReference type="STRING" id="70415.A0A5S6R3M1"/>
<dbReference type="PANTHER" id="PTHR12514">
    <property type="entry name" value="ENHANCER OF YELLOW 2 TRANSCRIPTION FACTOR"/>
    <property type="match status" value="1"/>
</dbReference>
<reference evidence="2" key="1">
    <citation type="submission" date="2019-12" db="UniProtKB">
        <authorList>
            <consortium name="WormBaseParasite"/>
        </authorList>
    </citation>
    <scope>IDENTIFICATION</scope>
</reference>
<evidence type="ECO:0000313" key="2">
    <source>
        <dbReference type="WBParaSite" id="TMUE_3000014216.1"/>
    </source>
</evidence>
<dbReference type="Proteomes" id="UP000046395">
    <property type="component" value="Unassembled WGS sequence"/>
</dbReference>
<dbReference type="GO" id="GO:0005643">
    <property type="term" value="C:nuclear pore"/>
    <property type="evidence" value="ECO:0007669"/>
    <property type="project" value="InterPro"/>
</dbReference>
<name>A0A5S6R3M1_TRIMR</name>
<dbReference type="Pfam" id="PF10163">
    <property type="entry name" value="EnY2"/>
    <property type="match status" value="1"/>
</dbReference>